<reference evidence="1 2" key="1">
    <citation type="submission" date="2020-05" db="EMBL/GenBank/DDBJ databases">
        <title>Complete genome sequence of of a novel Thermoleptolyngbya strain isolated from hot springs of Ganzi, Sichuan China.</title>
        <authorList>
            <person name="Tang J."/>
            <person name="Daroch M."/>
            <person name="Li L."/>
            <person name="Waleron K."/>
            <person name="Waleron M."/>
            <person name="Waleron M."/>
        </authorList>
    </citation>
    <scope>NUCLEOTIDE SEQUENCE [LARGE SCALE GENOMIC DNA]</scope>
    <source>
        <strain evidence="1 2">PKUAC-SCTA183</strain>
    </source>
</reference>
<dbReference type="EMBL" id="CP053661">
    <property type="protein sequence ID" value="QKD83472.1"/>
    <property type="molecule type" value="Genomic_DNA"/>
</dbReference>
<dbReference type="Proteomes" id="UP000505210">
    <property type="component" value="Chromosome"/>
</dbReference>
<evidence type="ECO:0000313" key="2">
    <source>
        <dbReference type="Proteomes" id="UP000505210"/>
    </source>
</evidence>
<sequence>MRQVLANWILGVHPYNTCFAFNWHNVRHIRRFLERTVAQIEGSNLRLADVGVGDRPIFPFLHPKHRSTLLLTWQMRCR</sequence>
<accession>A0A6M8BBL0</accession>
<protein>
    <submittedName>
        <fullName evidence="1">Uncharacterized protein</fullName>
    </submittedName>
</protein>
<evidence type="ECO:0000313" key="1">
    <source>
        <dbReference type="EMBL" id="QKD83472.1"/>
    </source>
</evidence>
<gene>
    <name evidence="1" type="ORF">HPC62_15830</name>
</gene>
<keyword evidence="2" id="KW-1185">Reference proteome</keyword>
<name>A0A6M8BBL0_9CYAN</name>
<dbReference type="RefSeq" id="WP_172357219.1">
    <property type="nucleotide sequence ID" value="NZ_CP053661.1"/>
</dbReference>
<proteinExistence type="predicted"/>
<dbReference type="AlphaFoldDB" id="A0A6M8BBL0"/>
<organism evidence="1 2">
    <name type="scientific">Thermoleptolyngbya sichuanensis A183</name>
    <dbReference type="NCBI Taxonomy" id="2737172"/>
    <lineage>
        <taxon>Bacteria</taxon>
        <taxon>Bacillati</taxon>
        <taxon>Cyanobacteriota</taxon>
        <taxon>Cyanophyceae</taxon>
        <taxon>Oculatellales</taxon>
        <taxon>Oculatellaceae</taxon>
        <taxon>Thermoleptolyngbya</taxon>
        <taxon>Thermoleptolyngbya sichuanensis</taxon>
    </lineage>
</organism>
<dbReference type="KEGG" id="theu:HPC62_15830"/>